<protein>
    <submittedName>
        <fullName evidence="1">Uncharacterized protein</fullName>
    </submittedName>
</protein>
<dbReference type="RefSeq" id="WP_377968298.1">
    <property type="nucleotide sequence ID" value="NZ_JBHZOL010000130.1"/>
</dbReference>
<comment type="caution">
    <text evidence="1">The sequence shown here is derived from an EMBL/GenBank/DDBJ whole genome shotgun (WGS) entry which is preliminary data.</text>
</comment>
<gene>
    <name evidence="1" type="ORF">ACFVKH_20595</name>
</gene>
<reference evidence="1 2" key="1">
    <citation type="submission" date="2024-10" db="EMBL/GenBank/DDBJ databases">
        <authorList>
            <person name="Ratan Roy A."/>
            <person name="Morales Sandoval P.H."/>
            <person name="De Los Santos Villalobos S."/>
            <person name="Chakraborty S."/>
            <person name="Mukherjee J."/>
        </authorList>
    </citation>
    <scope>NUCLEOTIDE SEQUENCE [LARGE SCALE GENOMIC DNA]</scope>
    <source>
        <strain evidence="1 2">S1</strain>
    </source>
</reference>
<dbReference type="Proteomes" id="UP001600165">
    <property type="component" value="Unassembled WGS sequence"/>
</dbReference>
<sequence length="146" mass="15942">MSMEPLTLAATAIAATILTKFWEKTGEKLSEELFEKSEEFYKSLKQKAPETASAIEKVPQNSSAYGQAVLEVRAIADADVELVEDMESLAAVAQNEPNEQLQQIIGEILYTLKNQQPTVQNIGKVADKIGLLVQGGTVNIQNFSVD</sequence>
<accession>A0ABW6IKI2</accession>
<keyword evidence="2" id="KW-1185">Reference proteome</keyword>
<name>A0ABW6IKI2_9CYAN</name>
<dbReference type="EMBL" id="JBHZOL010000130">
    <property type="protein sequence ID" value="MFE4108680.1"/>
    <property type="molecule type" value="Genomic_DNA"/>
</dbReference>
<evidence type="ECO:0000313" key="2">
    <source>
        <dbReference type="Proteomes" id="UP001600165"/>
    </source>
</evidence>
<proteinExistence type="predicted"/>
<evidence type="ECO:0000313" key="1">
    <source>
        <dbReference type="EMBL" id="MFE4108680.1"/>
    </source>
</evidence>
<organism evidence="1 2">
    <name type="scientific">Almyronema epifaneia S1</name>
    <dbReference type="NCBI Taxonomy" id="2991925"/>
    <lineage>
        <taxon>Bacteria</taxon>
        <taxon>Bacillati</taxon>
        <taxon>Cyanobacteriota</taxon>
        <taxon>Cyanophyceae</taxon>
        <taxon>Nodosilineales</taxon>
        <taxon>Nodosilineaceae</taxon>
        <taxon>Almyronema</taxon>
        <taxon>Almyronema epifaneia</taxon>
    </lineage>
</organism>